<evidence type="ECO:0000256" key="1">
    <source>
        <dbReference type="SAM" id="Phobius"/>
    </source>
</evidence>
<name>A0A0G0GXV1_9BACT</name>
<comment type="caution">
    <text evidence="2">The sequence shown here is derived from an EMBL/GenBank/DDBJ whole genome shotgun (WGS) entry which is preliminary data.</text>
</comment>
<dbReference type="EMBL" id="LBTI01000070">
    <property type="protein sequence ID" value="KKQ35803.1"/>
    <property type="molecule type" value="Genomic_DNA"/>
</dbReference>
<gene>
    <name evidence="2" type="ORF">US53_C0070G0002</name>
</gene>
<keyword evidence="1" id="KW-0472">Membrane</keyword>
<dbReference type="AlphaFoldDB" id="A0A0G0GXV1"/>
<protein>
    <submittedName>
        <fullName evidence="2">Uncharacterized protein</fullName>
    </submittedName>
</protein>
<keyword evidence="1" id="KW-0812">Transmembrane</keyword>
<accession>A0A0G0GXV1</accession>
<evidence type="ECO:0000313" key="3">
    <source>
        <dbReference type="Proteomes" id="UP000034591"/>
    </source>
</evidence>
<keyword evidence="1" id="KW-1133">Transmembrane helix</keyword>
<sequence>MKTALVIIYILLAGLIVLVFLQNQRINKLKRELIKGNQGNASGGQRNDFMSAGEFIRMIKEKLNAKNFIEV</sequence>
<organism evidence="2 3">
    <name type="scientific">Candidatus Woesebacteria bacterium GW2011_GWA1_37_7</name>
    <dbReference type="NCBI Taxonomy" id="1618545"/>
    <lineage>
        <taxon>Bacteria</taxon>
        <taxon>Candidatus Woeseibacteriota</taxon>
    </lineage>
</organism>
<feature type="transmembrane region" description="Helical" evidence="1">
    <location>
        <begin position="6"/>
        <end position="23"/>
    </location>
</feature>
<dbReference type="Proteomes" id="UP000034591">
    <property type="component" value="Unassembled WGS sequence"/>
</dbReference>
<proteinExistence type="predicted"/>
<reference evidence="2 3" key="1">
    <citation type="journal article" date="2015" name="Nature">
        <title>rRNA introns, odd ribosomes, and small enigmatic genomes across a large radiation of phyla.</title>
        <authorList>
            <person name="Brown C.T."/>
            <person name="Hug L.A."/>
            <person name="Thomas B.C."/>
            <person name="Sharon I."/>
            <person name="Castelle C.J."/>
            <person name="Singh A."/>
            <person name="Wilkins M.J."/>
            <person name="Williams K.H."/>
            <person name="Banfield J.F."/>
        </authorList>
    </citation>
    <scope>NUCLEOTIDE SEQUENCE [LARGE SCALE GENOMIC DNA]</scope>
</reference>
<evidence type="ECO:0000313" key="2">
    <source>
        <dbReference type="EMBL" id="KKQ35803.1"/>
    </source>
</evidence>